<evidence type="ECO:0000256" key="6">
    <source>
        <dbReference type="ARBA" id="ARBA00023172"/>
    </source>
</evidence>
<evidence type="ECO:0000259" key="8">
    <source>
        <dbReference type="Pfam" id="PF07282"/>
    </source>
</evidence>
<keyword evidence="2" id="KW-0815">Transposition</keyword>
<evidence type="ECO:0000256" key="1">
    <source>
        <dbReference type="ARBA" id="ARBA00008761"/>
    </source>
</evidence>
<evidence type="ECO:0000313" key="10">
    <source>
        <dbReference type="EMBL" id="RGD68434.1"/>
    </source>
</evidence>
<comment type="similarity">
    <text evidence="1">In the C-terminal section; belongs to the transposase 35 family.</text>
</comment>
<evidence type="ECO:0000256" key="5">
    <source>
        <dbReference type="ARBA" id="ARBA00023125"/>
    </source>
</evidence>
<evidence type="ECO:0000313" key="11">
    <source>
        <dbReference type="Proteomes" id="UP000261023"/>
    </source>
</evidence>
<evidence type="ECO:0000256" key="3">
    <source>
        <dbReference type="ARBA" id="ARBA00022723"/>
    </source>
</evidence>
<dbReference type="GO" id="GO:0046872">
    <property type="term" value="F:metal ion binding"/>
    <property type="evidence" value="ECO:0007669"/>
    <property type="project" value="UniProtKB-KW"/>
</dbReference>
<keyword evidence="6" id="KW-0233">DNA recombination</keyword>
<dbReference type="Pfam" id="PF07282">
    <property type="entry name" value="Cas12f1-like_TNB"/>
    <property type="match status" value="1"/>
</dbReference>
<comment type="caution">
    <text evidence="10">The sequence shown here is derived from an EMBL/GenBank/DDBJ whole genome shotgun (WGS) entry which is preliminary data.</text>
</comment>
<dbReference type="AlphaFoldDB" id="A0A3E3DGQ8"/>
<evidence type="ECO:0000259" key="9">
    <source>
        <dbReference type="Pfam" id="PF12323"/>
    </source>
</evidence>
<sequence length="368" mass="43209">MNKALRFRLYPNREQEGLMKKTFGCCRFIYNRMLADQKEAYEKDKSRPKLTPAMYKGEFLWLKEVDSLALANEQLHLQSAYQKFFADPKTGFPRFKSKHRDRDSYTTNLVNGNIVLDGNRLKLPKLTPVRIVAHREIPEEWKLKSVTVVREPSGKYYASILYSYENQVEEQKEAERFLGIDFAMHGLAVFPDGSSADYPGYYKEARVRLAREQRRLSHCEKGSRNYVKQRRRVAVFHEKIRHQRNDFQHKLSYRLAEEYDCICIEDLNLKGMSRGLHLGQGVADNGYGAFVEKLEYKLKDRGKKLIRVDRFYPSSKKCSCCGRIRKELKLSERIYCCECGNQMDRDQNAAINLCEEGKRLYQELRKSA</sequence>
<dbReference type="GO" id="GO:0006310">
    <property type="term" value="P:DNA recombination"/>
    <property type="evidence" value="ECO:0007669"/>
    <property type="project" value="UniProtKB-KW"/>
</dbReference>
<reference evidence="10 11" key="1">
    <citation type="submission" date="2018-08" db="EMBL/GenBank/DDBJ databases">
        <title>A genome reference for cultivated species of the human gut microbiota.</title>
        <authorList>
            <person name="Zou Y."/>
            <person name="Xue W."/>
            <person name="Luo G."/>
        </authorList>
    </citation>
    <scope>NUCLEOTIDE SEQUENCE [LARGE SCALE GENOMIC DNA]</scope>
    <source>
        <strain evidence="10 11">AF19-13AC</strain>
    </source>
</reference>
<organism evidence="10 11">
    <name type="scientific">Hungatella hathewayi</name>
    <dbReference type="NCBI Taxonomy" id="154046"/>
    <lineage>
        <taxon>Bacteria</taxon>
        <taxon>Bacillati</taxon>
        <taxon>Bacillota</taxon>
        <taxon>Clostridia</taxon>
        <taxon>Lachnospirales</taxon>
        <taxon>Lachnospiraceae</taxon>
        <taxon>Hungatella</taxon>
    </lineage>
</organism>
<dbReference type="Pfam" id="PF01385">
    <property type="entry name" value="OrfB_IS605"/>
    <property type="match status" value="1"/>
</dbReference>
<evidence type="ECO:0000256" key="2">
    <source>
        <dbReference type="ARBA" id="ARBA00022578"/>
    </source>
</evidence>
<dbReference type="InterPro" id="IPR021027">
    <property type="entry name" value="Transposase_put_HTH"/>
</dbReference>
<name>A0A3E3DGQ8_9FIRM</name>
<dbReference type="Proteomes" id="UP000261023">
    <property type="component" value="Unassembled WGS sequence"/>
</dbReference>
<protein>
    <submittedName>
        <fullName evidence="10">Transposase</fullName>
    </submittedName>
</protein>
<dbReference type="Pfam" id="PF12323">
    <property type="entry name" value="HTH_OrfB_IS605"/>
    <property type="match status" value="1"/>
</dbReference>
<feature type="domain" description="Cas12f1-like TNB" evidence="8">
    <location>
        <begin position="287"/>
        <end position="353"/>
    </location>
</feature>
<dbReference type="InterPro" id="IPR001959">
    <property type="entry name" value="Transposase"/>
</dbReference>
<dbReference type="OrthoDB" id="1551477at2"/>
<evidence type="ECO:0000256" key="4">
    <source>
        <dbReference type="ARBA" id="ARBA00022833"/>
    </source>
</evidence>
<dbReference type="NCBIfam" id="NF040570">
    <property type="entry name" value="guided_TnpB"/>
    <property type="match status" value="1"/>
</dbReference>
<keyword evidence="4" id="KW-0862">Zinc</keyword>
<dbReference type="EMBL" id="QTJW01000016">
    <property type="protein sequence ID" value="RGD68434.1"/>
    <property type="molecule type" value="Genomic_DNA"/>
</dbReference>
<proteinExistence type="inferred from homology"/>
<dbReference type="RefSeq" id="WP_002600420.1">
    <property type="nucleotide sequence ID" value="NZ_CACRUH010000076.1"/>
</dbReference>
<dbReference type="GO" id="GO:0032196">
    <property type="term" value="P:transposition"/>
    <property type="evidence" value="ECO:0007669"/>
    <property type="project" value="UniProtKB-KW"/>
</dbReference>
<feature type="domain" description="Probable transposase IS891/IS1136/IS1341" evidence="7">
    <location>
        <begin position="163"/>
        <end position="273"/>
    </location>
</feature>
<feature type="domain" description="Transposase putative helix-turn-helix" evidence="9">
    <location>
        <begin position="1"/>
        <end position="45"/>
    </location>
</feature>
<dbReference type="GO" id="GO:0003677">
    <property type="term" value="F:DNA binding"/>
    <property type="evidence" value="ECO:0007669"/>
    <property type="project" value="UniProtKB-KW"/>
</dbReference>
<keyword evidence="3" id="KW-0479">Metal-binding</keyword>
<dbReference type="NCBIfam" id="TIGR01766">
    <property type="entry name" value="IS200/IS605 family accessory protein TnpB-like domain"/>
    <property type="match status" value="1"/>
</dbReference>
<gene>
    <name evidence="10" type="ORF">DWX31_21690</name>
</gene>
<dbReference type="InterPro" id="IPR010095">
    <property type="entry name" value="Cas12f1-like_TNB"/>
</dbReference>
<evidence type="ECO:0000259" key="7">
    <source>
        <dbReference type="Pfam" id="PF01385"/>
    </source>
</evidence>
<keyword evidence="5" id="KW-0238">DNA-binding</keyword>
<accession>A0A3E3DGQ8</accession>